<keyword evidence="5 10" id="KW-0133">Cell shape</keyword>
<feature type="binding site" evidence="10">
    <location>
        <position position="142"/>
    </location>
    <ligand>
        <name>substrate</name>
    </ligand>
</feature>
<dbReference type="GO" id="GO:0009254">
    <property type="term" value="P:peptidoglycan turnover"/>
    <property type="evidence" value="ECO:0007669"/>
    <property type="project" value="UniProtKB-UniRule"/>
</dbReference>
<comment type="subcellular location">
    <subcellularLocation>
        <location evidence="10">Cytoplasm</location>
    </subcellularLocation>
</comment>
<evidence type="ECO:0000313" key="12">
    <source>
        <dbReference type="EMBL" id="PXX82112.1"/>
    </source>
</evidence>
<dbReference type="PANTHER" id="PTHR30480:SF13">
    <property type="entry name" value="BETA-HEXOSAMINIDASE"/>
    <property type="match status" value="1"/>
</dbReference>
<dbReference type="Pfam" id="PF00933">
    <property type="entry name" value="Glyco_hydro_3"/>
    <property type="match status" value="1"/>
</dbReference>
<feature type="binding site" evidence="10">
    <location>
        <position position="68"/>
    </location>
    <ligand>
        <name>substrate</name>
    </ligand>
</feature>
<dbReference type="GO" id="GO:0005975">
    <property type="term" value="P:carbohydrate metabolic process"/>
    <property type="evidence" value="ECO:0007669"/>
    <property type="project" value="InterPro"/>
</dbReference>
<keyword evidence="7 10" id="KW-0326">Glycosidase</keyword>
<dbReference type="InterPro" id="IPR017853">
    <property type="entry name" value="GH"/>
</dbReference>
<comment type="catalytic activity">
    <reaction evidence="1 10">
        <text>Hydrolysis of terminal non-reducing N-acetyl-D-hexosamine residues in N-acetyl-beta-D-hexosaminides.</text>
        <dbReference type="EC" id="3.2.1.52"/>
    </reaction>
</comment>
<accession>A0A318KZS0</accession>
<evidence type="ECO:0000313" key="13">
    <source>
        <dbReference type="Proteomes" id="UP000247555"/>
    </source>
</evidence>
<dbReference type="AlphaFoldDB" id="A0A318KZS0"/>
<dbReference type="InterPro" id="IPR050226">
    <property type="entry name" value="NagZ_Beta-hexosaminidase"/>
</dbReference>
<dbReference type="InterPro" id="IPR001764">
    <property type="entry name" value="Glyco_hydro_3_N"/>
</dbReference>
<proteinExistence type="inferred from homology"/>
<keyword evidence="2 10" id="KW-0963">Cytoplasm</keyword>
<feature type="active site" description="Nucleophile" evidence="10">
    <location>
        <position position="256"/>
    </location>
</feature>
<evidence type="ECO:0000256" key="10">
    <source>
        <dbReference type="HAMAP-Rule" id="MF_00364"/>
    </source>
</evidence>
<dbReference type="EMBL" id="QJKI01000001">
    <property type="protein sequence ID" value="PXX82112.1"/>
    <property type="molecule type" value="Genomic_DNA"/>
</dbReference>
<dbReference type="SUPFAM" id="SSF51445">
    <property type="entry name" value="(Trans)glycosidases"/>
    <property type="match status" value="1"/>
</dbReference>
<dbReference type="HAMAP" id="MF_00364">
    <property type="entry name" value="NagZ"/>
    <property type="match status" value="1"/>
</dbReference>
<comment type="function">
    <text evidence="10">Plays a role in peptidoglycan recycling by cleaving the terminal beta-1,4-linked N-acetylglucosamine (GlcNAc) from peptide-linked peptidoglycan fragments, giving rise to free GlcNAc, anhydro-N-acetylmuramic acid and anhydro-N-acetylmuramic acid-linked peptides.</text>
</comment>
<keyword evidence="3 10" id="KW-0132">Cell division</keyword>
<dbReference type="GO" id="GO:0009252">
    <property type="term" value="P:peptidoglycan biosynthetic process"/>
    <property type="evidence" value="ECO:0007669"/>
    <property type="project" value="UniProtKB-KW"/>
</dbReference>
<dbReference type="GO" id="GO:0004563">
    <property type="term" value="F:beta-N-acetylhexosaminidase activity"/>
    <property type="evidence" value="ECO:0007669"/>
    <property type="project" value="UniProtKB-UniRule"/>
</dbReference>
<dbReference type="PANTHER" id="PTHR30480">
    <property type="entry name" value="BETA-HEXOSAMINIDASE-RELATED"/>
    <property type="match status" value="1"/>
</dbReference>
<evidence type="ECO:0000256" key="5">
    <source>
        <dbReference type="ARBA" id="ARBA00022960"/>
    </source>
</evidence>
<evidence type="ECO:0000256" key="1">
    <source>
        <dbReference type="ARBA" id="ARBA00001231"/>
    </source>
</evidence>
<sequence length="360" mass="38066">MSVHCPRGPIMVDVAGLSLTDAERQRLLHPLVGAVILFRRNFQSVAQLRALTADIHALRSPALIIAVDHEGGRVQRFIDGFTRLPSMRALGMLWGQSPELARARAEAVGEVLAAELRACGVDLSFTPVLDLDWSRCAVIGNRAFHRDPEVVTELALALQTGLLRGGMAACGKHFPGHGWVEGDSHHVIPRDERSLEALRADDLRPFARLAQAGLAAVMPAHVVYPAVDEQAAGFSPRWLQDILRGELGFAGAIFSDDLCMEGASAAGDISARARAAFAAGCDMALVCNRPDLAEQLLAELDVTAPAALASRLAGMAGHGSAADWQAHTASAEFAALRALVAALQAQDVAPQTGPAVGEVN</sequence>
<dbReference type="NCBIfam" id="NF003740">
    <property type="entry name" value="PRK05337.1"/>
    <property type="match status" value="1"/>
</dbReference>
<dbReference type="UniPathway" id="UPA00544"/>
<dbReference type="GO" id="GO:0008360">
    <property type="term" value="P:regulation of cell shape"/>
    <property type="evidence" value="ECO:0007669"/>
    <property type="project" value="UniProtKB-KW"/>
</dbReference>
<dbReference type="GO" id="GO:0071555">
    <property type="term" value="P:cell wall organization"/>
    <property type="evidence" value="ECO:0007669"/>
    <property type="project" value="UniProtKB-KW"/>
</dbReference>
<evidence type="ECO:0000256" key="4">
    <source>
        <dbReference type="ARBA" id="ARBA00022801"/>
    </source>
</evidence>
<dbReference type="InterPro" id="IPR022956">
    <property type="entry name" value="Beta_hexosaminidase_bac"/>
</dbReference>
<evidence type="ECO:0000256" key="9">
    <source>
        <dbReference type="ARBA" id="ARBA00023316"/>
    </source>
</evidence>
<dbReference type="GO" id="GO:0051301">
    <property type="term" value="P:cell division"/>
    <property type="evidence" value="ECO:0007669"/>
    <property type="project" value="UniProtKB-KW"/>
</dbReference>
<dbReference type="InterPro" id="IPR036962">
    <property type="entry name" value="Glyco_hydro_3_N_sf"/>
</dbReference>
<keyword evidence="9 10" id="KW-0961">Cell wall biogenesis/degradation</keyword>
<dbReference type="Gene3D" id="3.20.20.300">
    <property type="entry name" value="Glycoside hydrolase, family 3, N-terminal domain"/>
    <property type="match status" value="1"/>
</dbReference>
<comment type="caution">
    <text evidence="12">The sequence shown here is derived from an EMBL/GenBank/DDBJ whole genome shotgun (WGS) entry which is preliminary data.</text>
</comment>
<keyword evidence="6 10" id="KW-0573">Peptidoglycan synthesis</keyword>
<keyword evidence="13" id="KW-1185">Reference proteome</keyword>
<feature type="site" description="Important for catalytic activity" evidence="10">
    <location>
        <position position="183"/>
    </location>
</feature>
<keyword evidence="8 10" id="KW-0131">Cell cycle</keyword>
<evidence type="ECO:0000256" key="6">
    <source>
        <dbReference type="ARBA" id="ARBA00022984"/>
    </source>
</evidence>
<evidence type="ECO:0000256" key="7">
    <source>
        <dbReference type="ARBA" id="ARBA00023295"/>
    </source>
</evidence>
<feature type="binding site" evidence="10">
    <location>
        <begin position="172"/>
        <end position="173"/>
    </location>
    <ligand>
        <name>substrate</name>
    </ligand>
</feature>
<dbReference type="RefSeq" id="WP_110389397.1">
    <property type="nucleotide sequence ID" value="NZ_QJKI01000001.1"/>
</dbReference>
<dbReference type="EC" id="3.2.1.52" evidence="10"/>
<dbReference type="Proteomes" id="UP000247555">
    <property type="component" value="Unassembled WGS sequence"/>
</dbReference>
<dbReference type="OrthoDB" id="9786661at2"/>
<evidence type="ECO:0000256" key="8">
    <source>
        <dbReference type="ARBA" id="ARBA00023306"/>
    </source>
</evidence>
<keyword evidence="4 10" id="KW-0378">Hydrolase</keyword>
<comment type="pathway">
    <text evidence="10">Cell wall biogenesis; peptidoglycan recycling.</text>
</comment>
<evidence type="ECO:0000259" key="11">
    <source>
        <dbReference type="Pfam" id="PF00933"/>
    </source>
</evidence>
<protein>
    <recommendedName>
        <fullName evidence="10">Beta-hexosaminidase</fullName>
        <ecNumber evidence="10">3.2.1.52</ecNumber>
    </recommendedName>
    <alternativeName>
        <fullName evidence="10">Beta-N-acetylhexosaminidase</fullName>
    </alternativeName>
    <alternativeName>
        <fullName evidence="10">N-acetyl-beta-glucosaminidase</fullName>
    </alternativeName>
</protein>
<gene>
    <name evidence="10" type="primary">nagZ</name>
    <name evidence="12" type="ORF">DFR34_101346</name>
</gene>
<reference evidence="12 13" key="1">
    <citation type="submission" date="2018-05" db="EMBL/GenBank/DDBJ databases">
        <title>Genomic Encyclopedia of Type Strains, Phase IV (KMG-IV): sequencing the most valuable type-strain genomes for metagenomic binning, comparative biology and taxonomic classification.</title>
        <authorList>
            <person name="Goeker M."/>
        </authorList>
    </citation>
    <scope>NUCLEOTIDE SEQUENCE [LARGE SCALE GENOMIC DNA]</scope>
    <source>
        <strain evidence="12 13">DSM 29661</strain>
    </source>
</reference>
<evidence type="ECO:0000256" key="2">
    <source>
        <dbReference type="ARBA" id="ARBA00022490"/>
    </source>
</evidence>
<feature type="binding site" evidence="10">
    <location>
        <position position="76"/>
    </location>
    <ligand>
        <name>substrate</name>
    </ligand>
</feature>
<feature type="domain" description="Glycoside hydrolase family 3 N-terminal" evidence="11">
    <location>
        <begin position="18"/>
        <end position="301"/>
    </location>
</feature>
<dbReference type="GO" id="GO:0005737">
    <property type="term" value="C:cytoplasm"/>
    <property type="evidence" value="ECO:0007669"/>
    <property type="project" value="UniProtKB-SubCell"/>
</dbReference>
<comment type="similarity">
    <text evidence="10">Belongs to the glycosyl hydrolase 3 family. NagZ subfamily.</text>
</comment>
<feature type="active site" description="Proton donor/acceptor" evidence="10">
    <location>
        <position position="185"/>
    </location>
</feature>
<name>A0A318KZS0_9NEIS</name>
<organism evidence="12 13">
    <name type="scientific">Rivihabitans pingtungensis</name>
    <dbReference type="NCBI Taxonomy" id="1054498"/>
    <lineage>
        <taxon>Bacteria</taxon>
        <taxon>Pseudomonadati</taxon>
        <taxon>Pseudomonadota</taxon>
        <taxon>Betaproteobacteria</taxon>
        <taxon>Neisseriales</taxon>
        <taxon>Aquaspirillaceae</taxon>
        <taxon>Rivihabitans</taxon>
    </lineage>
</organism>
<evidence type="ECO:0000256" key="3">
    <source>
        <dbReference type="ARBA" id="ARBA00022618"/>
    </source>
</evidence>